<dbReference type="AlphaFoldDB" id="A0A1J5QPZ6"/>
<feature type="domain" description="Transcriptional regulator LacI/GalR-like sensor" evidence="4">
    <location>
        <begin position="38"/>
        <end position="91"/>
    </location>
</feature>
<proteinExistence type="predicted"/>
<dbReference type="SUPFAM" id="SSF53822">
    <property type="entry name" value="Periplasmic binding protein-like I"/>
    <property type="match status" value="1"/>
</dbReference>
<dbReference type="Gene3D" id="3.40.50.2300">
    <property type="match status" value="2"/>
</dbReference>
<keyword evidence="1" id="KW-0805">Transcription regulation</keyword>
<dbReference type="EMBL" id="MLJW01000527">
    <property type="protein sequence ID" value="OIQ85697.1"/>
    <property type="molecule type" value="Genomic_DNA"/>
</dbReference>
<dbReference type="InterPro" id="IPR046335">
    <property type="entry name" value="LacI/GalR-like_sensor"/>
</dbReference>
<dbReference type="CDD" id="cd06267">
    <property type="entry name" value="PBP1_LacI_sugar_binding-like"/>
    <property type="match status" value="1"/>
</dbReference>
<evidence type="ECO:0000313" key="5">
    <source>
        <dbReference type="EMBL" id="OIQ85697.1"/>
    </source>
</evidence>
<dbReference type="PANTHER" id="PTHR30146:SF109">
    <property type="entry name" value="HTH-TYPE TRANSCRIPTIONAL REGULATOR GALS"/>
    <property type="match status" value="1"/>
</dbReference>
<dbReference type="GO" id="GO:0000976">
    <property type="term" value="F:transcription cis-regulatory region binding"/>
    <property type="evidence" value="ECO:0007669"/>
    <property type="project" value="TreeGrafter"/>
</dbReference>
<dbReference type="GO" id="GO:0003700">
    <property type="term" value="F:DNA-binding transcription factor activity"/>
    <property type="evidence" value="ECO:0007669"/>
    <property type="project" value="TreeGrafter"/>
</dbReference>
<keyword evidence="2" id="KW-0238">DNA-binding</keyword>
<protein>
    <submittedName>
        <fullName evidence="5">HTH-type transcriptional regulator DegA</fullName>
    </submittedName>
</protein>
<evidence type="ECO:0000259" key="4">
    <source>
        <dbReference type="Pfam" id="PF13377"/>
    </source>
</evidence>
<comment type="caution">
    <text evidence="5">The sequence shown here is derived from an EMBL/GenBank/DDBJ whole genome shotgun (WGS) entry which is preliminary data.</text>
</comment>
<reference evidence="5" key="1">
    <citation type="submission" date="2016-10" db="EMBL/GenBank/DDBJ databases">
        <title>Sequence of Gallionella enrichment culture.</title>
        <authorList>
            <person name="Poehlein A."/>
            <person name="Muehling M."/>
            <person name="Daniel R."/>
        </authorList>
    </citation>
    <scope>NUCLEOTIDE SEQUENCE</scope>
</reference>
<dbReference type="PANTHER" id="PTHR30146">
    <property type="entry name" value="LACI-RELATED TRANSCRIPTIONAL REPRESSOR"/>
    <property type="match status" value="1"/>
</dbReference>
<name>A0A1J5QPZ6_9ZZZZ</name>
<gene>
    <name evidence="5" type="primary">degA_10</name>
    <name evidence="5" type="ORF">GALL_324460</name>
</gene>
<dbReference type="Pfam" id="PF13377">
    <property type="entry name" value="Peripla_BP_3"/>
    <property type="match status" value="1"/>
</dbReference>
<evidence type="ECO:0000256" key="3">
    <source>
        <dbReference type="ARBA" id="ARBA00023163"/>
    </source>
</evidence>
<keyword evidence="3" id="KW-0804">Transcription</keyword>
<accession>A0A1J5QPZ6</accession>
<evidence type="ECO:0000256" key="1">
    <source>
        <dbReference type="ARBA" id="ARBA00023015"/>
    </source>
</evidence>
<sequence length="176" mass="18766">MIETRGHVSGPFACADRVGCITGPHGVGTAEEQLGGYRDAIAAALRACSEAGVAIPDDVSIVGFGDLRWADFTQPSITTVRQPTDEIGAVTAWSLAPRERRRVATSSIAMRWYATLDPSSSLITRAEYGEVLLSHPGEVGEETGGMLRDVACRDHGERPVRGAWQGEHVAAPLEQP</sequence>
<organism evidence="5">
    <name type="scientific">mine drainage metagenome</name>
    <dbReference type="NCBI Taxonomy" id="410659"/>
    <lineage>
        <taxon>unclassified sequences</taxon>
        <taxon>metagenomes</taxon>
        <taxon>ecological metagenomes</taxon>
    </lineage>
</organism>
<dbReference type="InterPro" id="IPR028082">
    <property type="entry name" value="Peripla_BP_I"/>
</dbReference>
<evidence type="ECO:0000256" key="2">
    <source>
        <dbReference type="ARBA" id="ARBA00023125"/>
    </source>
</evidence>